<evidence type="ECO:0000313" key="4">
    <source>
        <dbReference type="Proteomes" id="UP001302745"/>
    </source>
</evidence>
<accession>A0AAN6ZZA4</accession>
<gene>
    <name evidence="3" type="ORF">C8A00DRAFT_30817</name>
</gene>
<reference evidence="3" key="2">
    <citation type="submission" date="2023-05" db="EMBL/GenBank/DDBJ databases">
        <authorList>
            <consortium name="Lawrence Berkeley National Laboratory"/>
            <person name="Steindorff A."/>
            <person name="Hensen N."/>
            <person name="Bonometti L."/>
            <person name="Westerberg I."/>
            <person name="Brannstrom I.O."/>
            <person name="Guillou S."/>
            <person name="Cros-Aarteil S."/>
            <person name="Calhoun S."/>
            <person name="Haridas S."/>
            <person name="Kuo A."/>
            <person name="Mondo S."/>
            <person name="Pangilinan J."/>
            <person name="Riley R."/>
            <person name="Labutti K."/>
            <person name="Andreopoulos B."/>
            <person name="Lipzen A."/>
            <person name="Chen C."/>
            <person name="Yanf M."/>
            <person name="Daum C."/>
            <person name="Ng V."/>
            <person name="Clum A."/>
            <person name="Ohm R."/>
            <person name="Martin F."/>
            <person name="Silar P."/>
            <person name="Natvig D."/>
            <person name="Lalanne C."/>
            <person name="Gautier V."/>
            <person name="Ament-Velasquez S.L."/>
            <person name="Kruys A."/>
            <person name="Hutchinson M.I."/>
            <person name="Powell A.J."/>
            <person name="Barry K."/>
            <person name="Miller A.N."/>
            <person name="Grigoriev I.V."/>
            <person name="Debuchy R."/>
            <person name="Gladieux P."/>
            <person name="Thoren M.H."/>
            <person name="Johannesson H."/>
        </authorList>
    </citation>
    <scope>NUCLEOTIDE SEQUENCE</scope>
    <source>
        <strain evidence="3">CBS 538.74</strain>
    </source>
</reference>
<dbReference type="PANTHER" id="PTHR42029">
    <property type="entry name" value="AN04G07800"/>
    <property type="match status" value="1"/>
</dbReference>
<feature type="region of interest" description="Disordered" evidence="1">
    <location>
        <begin position="117"/>
        <end position="167"/>
    </location>
</feature>
<dbReference type="AlphaFoldDB" id="A0AAN6ZZA4"/>
<dbReference type="InterPro" id="IPR056637">
    <property type="entry name" value="DUF7735"/>
</dbReference>
<dbReference type="PANTHER" id="PTHR42029:SF3">
    <property type="entry name" value="AN04G07800"/>
    <property type="match status" value="1"/>
</dbReference>
<comment type="caution">
    <text evidence="3">The sequence shown here is derived from an EMBL/GenBank/DDBJ whole genome shotgun (WGS) entry which is preliminary data.</text>
</comment>
<organism evidence="3 4">
    <name type="scientific">Chaetomidium leptoderma</name>
    <dbReference type="NCBI Taxonomy" id="669021"/>
    <lineage>
        <taxon>Eukaryota</taxon>
        <taxon>Fungi</taxon>
        <taxon>Dikarya</taxon>
        <taxon>Ascomycota</taxon>
        <taxon>Pezizomycotina</taxon>
        <taxon>Sordariomycetes</taxon>
        <taxon>Sordariomycetidae</taxon>
        <taxon>Sordariales</taxon>
        <taxon>Chaetomiaceae</taxon>
        <taxon>Chaetomidium</taxon>
    </lineage>
</organism>
<proteinExistence type="predicted"/>
<feature type="compositionally biased region" description="Low complexity" evidence="1">
    <location>
        <begin position="117"/>
        <end position="134"/>
    </location>
</feature>
<reference evidence="3" key="1">
    <citation type="journal article" date="2023" name="Mol. Phylogenet. Evol.">
        <title>Genome-scale phylogeny and comparative genomics of the fungal order Sordariales.</title>
        <authorList>
            <person name="Hensen N."/>
            <person name="Bonometti L."/>
            <person name="Westerberg I."/>
            <person name="Brannstrom I.O."/>
            <person name="Guillou S."/>
            <person name="Cros-Aarteil S."/>
            <person name="Calhoun S."/>
            <person name="Haridas S."/>
            <person name="Kuo A."/>
            <person name="Mondo S."/>
            <person name="Pangilinan J."/>
            <person name="Riley R."/>
            <person name="LaButti K."/>
            <person name="Andreopoulos B."/>
            <person name="Lipzen A."/>
            <person name="Chen C."/>
            <person name="Yan M."/>
            <person name="Daum C."/>
            <person name="Ng V."/>
            <person name="Clum A."/>
            <person name="Steindorff A."/>
            <person name="Ohm R.A."/>
            <person name="Martin F."/>
            <person name="Silar P."/>
            <person name="Natvig D.O."/>
            <person name="Lalanne C."/>
            <person name="Gautier V."/>
            <person name="Ament-Velasquez S.L."/>
            <person name="Kruys A."/>
            <person name="Hutchinson M.I."/>
            <person name="Powell A.J."/>
            <person name="Barry K."/>
            <person name="Miller A.N."/>
            <person name="Grigoriev I.V."/>
            <person name="Debuchy R."/>
            <person name="Gladieux P."/>
            <person name="Hiltunen Thoren M."/>
            <person name="Johannesson H."/>
        </authorList>
    </citation>
    <scope>NUCLEOTIDE SEQUENCE</scope>
    <source>
        <strain evidence="3">CBS 538.74</strain>
    </source>
</reference>
<dbReference type="Proteomes" id="UP001302745">
    <property type="component" value="Unassembled WGS sequence"/>
</dbReference>
<evidence type="ECO:0000256" key="1">
    <source>
        <dbReference type="SAM" id="MobiDB-lite"/>
    </source>
</evidence>
<keyword evidence="4" id="KW-1185">Reference proteome</keyword>
<protein>
    <recommendedName>
        <fullName evidence="2">DUF7735 domain-containing protein</fullName>
    </recommendedName>
</protein>
<dbReference type="Pfam" id="PF24870">
    <property type="entry name" value="DUF7735"/>
    <property type="match status" value="1"/>
</dbReference>
<name>A0AAN6ZZA4_9PEZI</name>
<evidence type="ECO:0000259" key="2">
    <source>
        <dbReference type="Pfam" id="PF24870"/>
    </source>
</evidence>
<evidence type="ECO:0000313" key="3">
    <source>
        <dbReference type="EMBL" id="KAK4156322.1"/>
    </source>
</evidence>
<dbReference type="EMBL" id="MU856870">
    <property type="protein sequence ID" value="KAK4156322.1"/>
    <property type="molecule type" value="Genomic_DNA"/>
</dbReference>
<sequence length="191" mass="19734">MNPPKPSGSLDKALISYGSQLIETCRTSGTFSLPCPFPDKTRWCGATTALPASLLPDYSSYASSASSWWSVHSSSAVRIAQECPILWYEASNFGVLGGNINLNLTLIDGECYAEANPTSGSAAGPTATQGQGATDGTRTPTATRGVDPVLIQPQPTRTRTDPNGVAGRAESGQMWAVAASGLAAVLANAVL</sequence>
<feature type="domain" description="DUF7735" evidence="2">
    <location>
        <begin position="2"/>
        <end position="120"/>
    </location>
</feature>